<dbReference type="KEGG" id="tet:TTHERM_000227308"/>
<dbReference type="EMBL" id="GG662718">
    <property type="protein sequence ID" value="EWS74741.1"/>
    <property type="molecule type" value="Genomic_DNA"/>
</dbReference>
<accession>W7XIL1</accession>
<dbReference type="RefSeq" id="XP_012652742.1">
    <property type="nucleotide sequence ID" value="XM_012797288.1"/>
</dbReference>
<organism evidence="1 2">
    <name type="scientific">Tetrahymena thermophila (strain SB210)</name>
    <dbReference type="NCBI Taxonomy" id="312017"/>
    <lineage>
        <taxon>Eukaryota</taxon>
        <taxon>Sar</taxon>
        <taxon>Alveolata</taxon>
        <taxon>Ciliophora</taxon>
        <taxon>Intramacronucleata</taxon>
        <taxon>Oligohymenophorea</taxon>
        <taxon>Hymenostomatida</taxon>
        <taxon>Tetrahymenina</taxon>
        <taxon>Tetrahymenidae</taxon>
        <taxon>Tetrahymena</taxon>
    </lineage>
</organism>
<dbReference type="InParanoid" id="W7XIL1"/>
<dbReference type="GeneID" id="24437915"/>
<evidence type="ECO:0000313" key="2">
    <source>
        <dbReference type="Proteomes" id="UP000009168"/>
    </source>
</evidence>
<gene>
    <name evidence="1" type="ORF">TTHERM_000227308</name>
</gene>
<keyword evidence="2" id="KW-1185">Reference proteome</keyword>
<name>W7XIL1_TETTS</name>
<protein>
    <submittedName>
        <fullName evidence="1">Uncharacterized protein</fullName>
    </submittedName>
</protein>
<sequence length="209" mass="25518">MTISNMKYNKVLQQILRLFQKYKSNLYQQSRVEINSFMDNFNSKFMNDQKEKISRNIKLLKFQEMEKQYEQLIQTLKLMGEFNEIFLLKDWNFQSKIENLKEVIRKLILSLHDQQELKYLLNLIQRLNEAQKLYPDFSETFQQEITYSLQKVNSDFEQYEKSIKNKIKNKDILTDLEYLKDFAQKAEDIESKIQQKLFRNLKIIDQQRI</sequence>
<reference evidence="2" key="1">
    <citation type="journal article" date="2006" name="PLoS Biol.">
        <title>Macronuclear genome sequence of the ciliate Tetrahymena thermophila, a model eukaryote.</title>
        <authorList>
            <person name="Eisen J.A."/>
            <person name="Coyne R.S."/>
            <person name="Wu M."/>
            <person name="Wu D."/>
            <person name="Thiagarajan M."/>
            <person name="Wortman J.R."/>
            <person name="Badger J.H."/>
            <person name="Ren Q."/>
            <person name="Amedeo P."/>
            <person name="Jones K.M."/>
            <person name="Tallon L.J."/>
            <person name="Delcher A.L."/>
            <person name="Salzberg S.L."/>
            <person name="Silva J.C."/>
            <person name="Haas B.J."/>
            <person name="Majoros W.H."/>
            <person name="Farzad M."/>
            <person name="Carlton J.M."/>
            <person name="Smith R.K. Jr."/>
            <person name="Garg J."/>
            <person name="Pearlman R.E."/>
            <person name="Karrer K.M."/>
            <person name="Sun L."/>
            <person name="Manning G."/>
            <person name="Elde N.C."/>
            <person name="Turkewitz A.P."/>
            <person name="Asai D.J."/>
            <person name="Wilkes D.E."/>
            <person name="Wang Y."/>
            <person name="Cai H."/>
            <person name="Collins K."/>
            <person name="Stewart B.A."/>
            <person name="Lee S.R."/>
            <person name="Wilamowska K."/>
            <person name="Weinberg Z."/>
            <person name="Ruzzo W.L."/>
            <person name="Wloga D."/>
            <person name="Gaertig J."/>
            <person name="Frankel J."/>
            <person name="Tsao C.-C."/>
            <person name="Gorovsky M.A."/>
            <person name="Keeling P.J."/>
            <person name="Waller R.F."/>
            <person name="Patron N.J."/>
            <person name="Cherry J.M."/>
            <person name="Stover N.A."/>
            <person name="Krieger C.J."/>
            <person name="del Toro C."/>
            <person name="Ryder H.F."/>
            <person name="Williamson S.C."/>
            <person name="Barbeau R.A."/>
            <person name="Hamilton E.P."/>
            <person name="Orias E."/>
        </authorList>
    </citation>
    <scope>NUCLEOTIDE SEQUENCE [LARGE SCALE GENOMIC DNA]</scope>
    <source>
        <strain evidence="2">SB210</strain>
    </source>
</reference>
<dbReference type="Proteomes" id="UP000009168">
    <property type="component" value="Unassembled WGS sequence"/>
</dbReference>
<proteinExistence type="predicted"/>
<evidence type="ECO:0000313" key="1">
    <source>
        <dbReference type="EMBL" id="EWS74741.1"/>
    </source>
</evidence>
<dbReference type="AlphaFoldDB" id="W7XIL1"/>